<dbReference type="Proteomes" id="UP000664132">
    <property type="component" value="Unassembled WGS sequence"/>
</dbReference>
<evidence type="ECO:0008006" key="3">
    <source>
        <dbReference type="Google" id="ProtNLM"/>
    </source>
</evidence>
<accession>A0A8H7WCG7</accession>
<protein>
    <recommendedName>
        <fullName evidence="3">F-box domain-containing protein</fullName>
    </recommendedName>
</protein>
<evidence type="ECO:0000313" key="1">
    <source>
        <dbReference type="EMBL" id="KAG4422294.1"/>
    </source>
</evidence>
<dbReference type="Gene3D" id="3.80.10.10">
    <property type="entry name" value="Ribonuclease Inhibitor"/>
    <property type="match status" value="1"/>
</dbReference>
<sequence>MQSPAMEISIASPISPLERLPVLVLNRICEYIDDESASRQNLQAFSRTSRSLHTAADVRRYSQIELLIRDQDKLKGILKRWNEVLTDGRHRHVRRLKISWALDPNSALGKGRASESPDEELDEDGYRVGGFNVRPYFHMHNFCRPSEDSMRGNGGARLREHPEYWATLGEFVNQFPGLQDFIWAAGGQIPPSVIAAVFERKCRLHHHNFVLGSLVYDRNDVQPVSPKDYVLCTSPYLSSIVVRFGYFGGRGHIDYTQEAVMKVISGLAPNLVHLCVIQKQSSGERSDYQTWELGRPAWKGFFPGPTDTAADLTSGRGRLQSLVFAGYKPESIESWARLTDFSKLRCLLIKWEDHGPALAELASRGNLRSLQRLELISIKDETTQSQNALNILLSSLNPLERLQLSGCISPETFNIIVHHHGENLRNLSLVPEADEETRNPLIVFSGIVLQHLSSHSRLTHLSIPINRTRGDKNEVGLYRTLRILGRRERRPASTLRCGEAKIPSTYLKEAFSNGAMDETLARGIFNLISNEGRSTLRYLRLQLSRKSTRNAPGACPGDFGTMLRWFNRSFACTHDVYRVGDVMIKELGMAEVRHAEEHWKYMMEDEQARWNDHGEDLFVEVFGGLWPKQTEEWWKEWRSLPLDVGEGV</sequence>
<gene>
    <name evidence="1" type="ORF">IFR04_004560</name>
</gene>
<evidence type="ECO:0000313" key="2">
    <source>
        <dbReference type="Proteomes" id="UP000664132"/>
    </source>
</evidence>
<name>A0A8H7WCG7_9HELO</name>
<keyword evidence="2" id="KW-1185">Reference proteome</keyword>
<dbReference type="SUPFAM" id="SSF52047">
    <property type="entry name" value="RNI-like"/>
    <property type="match status" value="1"/>
</dbReference>
<proteinExistence type="predicted"/>
<dbReference type="EMBL" id="JAFJYH010000051">
    <property type="protein sequence ID" value="KAG4422294.1"/>
    <property type="molecule type" value="Genomic_DNA"/>
</dbReference>
<dbReference type="OrthoDB" id="3945550at2759"/>
<comment type="caution">
    <text evidence="1">The sequence shown here is derived from an EMBL/GenBank/DDBJ whole genome shotgun (WGS) entry which is preliminary data.</text>
</comment>
<dbReference type="AlphaFoldDB" id="A0A8H7WCG7"/>
<organism evidence="1 2">
    <name type="scientific">Cadophora malorum</name>
    <dbReference type="NCBI Taxonomy" id="108018"/>
    <lineage>
        <taxon>Eukaryota</taxon>
        <taxon>Fungi</taxon>
        <taxon>Dikarya</taxon>
        <taxon>Ascomycota</taxon>
        <taxon>Pezizomycotina</taxon>
        <taxon>Leotiomycetes</taxon>
        <taxon>Helotiales</taxon>
        <taxon>Ploettnerulaceae</taxon>
        <taxon>Cadophora</taxon>
    </lineage>
</organism>
<dbReference type="InterPro" id="IPR032675">
    <property type="entry name" value="LRR_dom_sf"/>
</dbReference>
<reference evidence="1" key="1">
    <citation type="submission" date="2021-02" db="EMBL/GenBank/DDBJ databases">
        <title>Genome sequence Cadophora malorum strain M34.</title>
        <authorList>
            <person name="Stefanovic E."/>
            <person name="Vu D."/>
            <person name="Scully C."/>
            <person name="Dijksterhuis J."/>
            <person name="Roader J."/>
            <person name="Houbraken J."/>
        </authorList>
    </citation>
    <scope>NUCLEOTIDE SEQUENCE</scope>
    <source>
        <strain evidence="1">M34</strain>
    </source>
</reference>